<evidence type="ECO:0000256" key="7">
    <source>
        <dbReference type="ARBA" id="ARBA00022840"/>
    </source>
</evidence>
<evidence type="ECO:0000256" key="2">
    <source>
        <dbReference type="ARBA" id="ARBA00012438"/>
    </source>
</evidence>
<dbReference type="GO" id="GO:0000155">
    <property type="term" value="F:phosphorelay sensor kinase activity"/>
    <property type="evidence" value="ECO:0007669"/>
    <property type="project" value="InterPro"/>
</dbReference>
<dbReference type="CDD" id="cd16917">
    <property type="entry name" value="HATPase_UhpB-NarQ-NarX-like"/>
    <property type="match status" value="1"/>
</dbReference>
<name>A0A5C4MPJ6_9ACTN</name>
<reference evidence="11 12" key="1">
    <citation type="submission" date="2019-05" db="EMBL/GenBank/DDBJ databases">
        <title>Mumia sp. nov., isolated from the intestinal contents of plateau pika (Ochotona curzoniae) in the Qinghai-Tibet plateau of China.</title>
        <authorList>
            <person name="Tian Z."/>
        </authorList>
    </citation>
    <scope>NUCLEOTIDE SEQUENCE [LARGE SCALE GENOMIC DNA]</scope>
    <source>
        <strain evidence="12">527</strain>
    </source>
</reference>
<dbReference type="EC" id="2.7.13.3" evidence="2"/>
<dbReference type="RefSeq" id="WP_139084825.1">
    <property type="nucleotide sequence ID" value="NZ_VDFR01000064.1"/>
</dbReference>
<dbReference type="GO" id="GO:0046983">
    <property type="term" value="F:protein dimerization activity"/>
    <property type="evidence" value="ECO:0007669"/>
    <property type="project" value="InterPro"/>
</dbReference>
<keyword evidence="8" id="KW-0902">Two-component regulatory system</keyword>
<dbReference type="SMART" id="SM00387">
    <property type="entry name" value="HATPase_c"/>
    <property type="match status" value="1"/>
</dbReference>
<dbReference type="Proteomes" id="UP000306740">
    <property type="component" value="Unassembled WGS sequence"/>
</dbReference>
<dbReference type="SUPFAM" id="SSF55874">
    <property type="entry name" value="ATPase domain of HSP90 chaperone/DNA topoisomerase II/histidine kinase"/>
    <property type="match status" value="1"/>
</dbReference>
<dbReference type="AlphaFoldDB" id="A0A5C4MPJ6"/>
<dbReference type="InterPro" id="IPR011712">
    <property type="entry name" value="Sig_transdc_His_kin_sub3_dim/P"/>
</dbReference>
<keyword evidence="9" id="KW-1133">Transmembrane helix</keyword>
<dbReference type="OrthoDB" id="227596at2"/>
<evidence type="ECO:0000259" key="10">
    <source>
        <dbReference type="SMART" id="SM00387"/>
    </source>
</evidence>
<evidence type="ECO:0000313" key="11">
    <source>
        <dbReference type="EMBL" id="TNC45952.1"/>
    </source>
</evidence>
<dbReference type="GO" id="GO:0016020">
    <property type="term" value="C:membrane"/>
    <property type="evidence" value="ECO:0007669"/>
    <property type="project" value="InterPro"/>
</dbReference>
<keyword evidence="7" id="KW-0067">ATP-binding</keyword>
<dbReference type="InterPro" id="IPR036890">
    <property type="entry name" value="HATPase_C_sf"/>
</dbReference>
<feature type="transmembrane region" description="Helical" evidence="9">
    <location>
        <begin position="268"/>
        <end position="287"/>
    </location>
</feature>
<dbReference type="Pfam" id="PF02518">
    <property type="entry name" value="HATPase_c"/>
    <property type="match status" value="1"/>
</dbReference>
<feature type="transmembrane region" description="Helical" evidence="9">
    <location>
        <begin position="177"/>
        <end position="195"/>
    </location>
</feature>
<dbReference type="InterPro" id="IPR050482">
    <property type="entry name" value="Sensor_HK_TwoCompSys"/>
</dbReference>
<dbReference type="PANTHER" id="PTHR24421:SF10">
    <property type="entry name" value="NITRATE_NITRITE SENSOR PROTEIN NARQ"/>
    <property type="match status" value="1"/>
</dbReference>
<keyword evidence="6 11" id="KW-0418">Kinase</keyword>
<comment type="catalytic activity">
    <reaction evidence="1">
        <text>ATP + protein L-histidine = ADP + protein N-phospho-L-histidine.</text>
        <dbReference type="EC" id="2.7.13.3"/>
    </reaction>
</comment>
<proteinExistence type="predicted"/>
<evidence type="ECO:0000256" key="3">
    <source>
        <dbReference type="ARBA" id="ARBA00022553"/>
    </source>
</evidence>
<keyword evidence="4" id="KW-0808">Transferase</keyword>
<comment type="caution">
    <text evidence="11">The sequence shown here is derived from an EMBL/GenBank/DDBJ whole genome shotgun (WGS) entry which is preliminary data.</text>
</comment>
<evidence type="ECO:0000256" key="4">
    <source>
        <dbReference type="ARBA" id="ARBA00022679"/>
    </source>
</evidence>
<evidence type="ECO:0000256" key="8">
    <source>
        <dbReference type="ARBA" id="ARBA00023012"/>
    </source>
</evidence>
<organism evidence="11 12">
    <name type="scientific">Mumia zhuanghuii</name>
    <dbReference type="NCBI Taxonomy" id="2585211"/>
    <lineage>
        <taxon>Bacteria</taxon>
        <taxon>Bacillati</taxon>
        <taxon>Actinomycetota</taxon>
        <taxon>Actinomycetes</taxon>
        <taxon>Propionibacteriales</taxon>
        <taxon>Nocardioidaceae</taxon>
        <taxon>Mumia</taxon>
    </lineage>
</organism>
<sequence length="655" mass="68641">MTDPAAPAALPGAVPTPADGAPRTARAVVVAAWMLGLGALALYVLTTPMMGADSLFVVVDVSVALVYGAVAGVLLARRRHPVSWLLALAAIGGGMAAFGGAYRGAVDAWGWPQLMWVETWFGWAWVPGTVGLFIVVPWLMRDRALGPWARAGVTLGVVTTLVLTVQRMVFPMSDPRVLLGLVVVLGLVTAGAVAWRARYEPAVRDRVALGWLTLGVAVMALSFLPLLWYSIPPWTMAVLHLVCQVLFSGAILVVVLRQQLWGIDLAVSRALVAGVLGVLLVAAYVLAVVGVQQAVGDAPTSQVAAAVVVVLAAPYLRQWAGRRVGALVYGEALDPHRAVSAMGARFASDDERALLDVLVAQLASSMRLQSVTLTSGGAAVASYGVPSSNALELPVVHRGQEIGVLVVTAPPGEWLGARTVRAVEDLSDLLAAGLALTLALHEADAARERLTTARLQERKVIRRELHDGLGPWLAGLRLGMQGVRNAVRQDPDLAESLLDSLSAELDQRIADVRSLSHHLLPPAIEQLGLAAALQELAARWEQTGMRVRLRCASLPPLEPPVAAAAYAIASEAVTNAAKHSGVDTCDLTVDVHQGTLRVLCVDDGAGISPGAREGVGLRAMAERALELGGEVVVDGDGPRGTRVSAELPLDVVGAA</sequence>
<evidence type="ECO:0000256" key="6">
    <source>
        <dbReference type="ARBA" id="ARBA00022777"/>
    </source>
</evidence>
<feature type="transmembrane region" description="Helical" evidence="9">
    <location>
        <begin position="207"/>
        <end position="231"/>
    </location>
</feature>
<feature type="transmembrane region" description="Helical" evidence="9">
    <location>
        <begin position="55"/>
        <end position="75"/>
    </location>
</feature>
<dbReference type="Pfam" id="PF07730">
    <property type="entry name" value="HisKA_3"/>
    <property type="match status" value="1"/>
</dbReference>
<feature type="transmembrane region" description="Helical" evidence="9">
    <location>
        <begin position="147"/>
        <end position="165"/>
    </location>
</feature>
<dbReference type="Gene3D" id="3.30.565.10">
    <property type="entry name" value="Histidine kinase-like ATPase, C-terminal domain"/>
    <property type="match status" value="1"/>
</dbReference>
<feature type="transmembrane region" description="Helical" evidence="9">
    <location>
        <begin position="82"/>
        <end position="102"/>
    </location>
</feature>
<feature type="transmembrane region" description="Helical" evidence="9">
    <location>
        <begin position="27"/>
        <end position="49"/>
    </location>
</feature>
<feature type="transmembrane region" description="Helical" evidence="9">
    <location>
        <begin position="122"/>
        <end position="140"/>
    </location>
</feature>
<dbReference type="EMBL" id="VDFR01000064">
    <property type="protein sequence ID" value="TNC45952.1"/>
    <property type="molecule type" value="Genomic_DNA"/>
</dbReference>
<evidence type="ECO:0000256" key="1">
    <source>
        <dbReference type="ARBA" id="ARBA00000085"/>
    </source>
</evidence>
<protein>
    <recommendedName>
        <fullName evidence="2">histidine kinase</fullName>
        <ecNumber evidence="2">2.7.13.3</ecNumber>
    </recommendedName>
</protein>
<dbReference type="PANTHER" id="PTHR24421">
    <property type="entry name" value="NITRATE/NITRITE SENSOR PROTEIN NARX-RELATED"/>
    <property type="match status" value="1"/>
</dbReference>
<evidence type="ECO:0000313" key="12">
    <source>
        <dbReference type="Proteomes" id="UP000306740"/>
    </source>
</evidence>
<dbReference type="Gene3D" id="1.20.5.1930">
    <property type="match status" value="1"/>
</dbReference>
<keyword evidence="5" id="KW-0547">Nucleotide-binding</keyword>
<keyword evidence="3" id="KW-0597">Phosphoprotein</keyword>
<feature type="domain" description="Histidine kinase/HSP90-like ATPase" evidence="10">
    <location>
        <begin position="560"/>
        <end position="651"/>
    </location>
</feature>
<gene>
    <name evidence="11" type="ORF">FHE65_14215</name>
</gene>
<keyword evidence="9" id="KW-0812">Transmembrane</keyword>
<dbReference type="InterPro" id="IPR003594">
    <property type="entry name" value="HATPase_dom"/>
</dbReference>
<dbReference type="GO" id="GO:0005524">
    <property type="term" value="F:ATP binding"/>
    <property type="evidence" value="ECO:0007669"/>
    <property type="project" value="UniProtKB-KW"/>
</dbReference>
<feature type="transmembrane region" description="Helical" evidence="9">
    <location>
        <begin position="237"/>
        <end position="256"/>
    </location>
</feature>
<evidence type="ECO:0000256" key="5">
    <source>
        <dbReference type="ARBA" id="ARBA00022741"/>
    </source>
</evidence>
<keyword evidence="9" id="KW-0472">Membrane</keyword>
<accession>A0A5C4MPJ6</accession>
<evidence type="ECO:0000256" key="9">
    <source>
        <dbReference type="SAM" id="Phobius"/>
    </source>
</evidence>